<dbReference type="PANTHER" id="PTHR15460">
    <property type="entry name" value="PEROXISOMAL MEMBRANE PROTEIN 4"/>
    <property type="match status" value="1"/>
</dbReference>
<dbReference type="SUPFAM" id="SSF46565">
    <property type="entry name" value="Chaperone J-domain"/>
    <property type="match status" value="1"/>
</dbReference>
<dbReference type="Proteomes" id="UP000054928">
    <property type="component" value="Unassembled WGS sequence"/>
</dbReference>
<dbReference type="RefSeq" id="XP_024586826.1">
    <property type="nucleotide sequence ID" value="XM_024717845.1"/>
</dbReference>
<evidence type="ECO:0000256" key="1">
    <source>
        <dbReference type="SAM" id="SignalP"/>
    </source>
</evidence>
<feature type="chain" id="PRO_5006059227" evidence="1">
    <location>
        <begin position="25"/>
        <end position="1020"/>
    </location>
</feature>
<accession>A0A0P1B6Q5</accession>
<feature type="signal peptide" evidence="1">
    <location>
        <begin position="1"/>
        <end position="24"/>
    </location>
</feature>
<dbReference type="OMA" id="RVQLCQR"/>
<keyword evidence="3" id="KW-1185">Reference proteome</keyword>
<organism evidence="2 3">
    <name type="scientific">Plasmopara halstedii</name>
    <name type="common">Downy mildew of sunflower</name>
    <dbReference type="NCBI Taxonomy" id="4781"/>
    <lineage>
        <taxon>Eukaryota</taxon>
        <taxon>Sar</taxon>
        <taxon>Stramenopiles</taxon>
        <taxon>Oomycota</taxon>
        <taxon>Peronosporomycetes</taxon>
        <taxon>Peronosporales</taxon>
        <taxon>Peronosporaceae</taxon>
        <taxon>Plasmopara</taxon>
    </lineage>
</organism>
<dbReference type="InterPro" id="IPR019531">
    <property type="entry name" value="Pmp4"/>
</dbReference>
<sequence>MKIHFWYGRRLGGVVCILLWSVHAAQTATEENDWKKCIQSVPKSLTKSQQEHLCAHDRRNHHQPTIPGECAKVALGGRPARGASRVETIRAASITQLCSGVRNIGPAECWAVFPARFFQQVLSEFDSSIAETNADSGIAFTPLIRVCKNAQDDRPAQCLLLWFKMRKASTKHIAREALDIVVALCKRFDGHKFALKQCIKQASLHMRNSVALDAPFLQLCQFIGDGKKLPAIMECVSNLKIRKVTPEVIARICSKASDVIKPHTCLIEAQQKLRWMSQDAQLSLCKSAVVKAAIAPVKCAMEIKAMQQRLLPTNAPVPQTTEYGLFAANLCQNATDTMSIIACVRDISGDAFTTDQILRLCTASTMSSQLLTNADAASHYPTRCATQTRSLLQRAMTLTTNKSSSLGMSVSAAAVYLCANATSYAPIKCLADTQRDQALSPDLRVLLCHKATSNFPQLCLSYDRKFVSARRFDIYDAVIACQRTDSLGPANCLTELFRATVSVRGKIAAELCNGAMNVEPARCFIAFPAHFDDQMKLHLCNQAKSATSALCADSVINRFANQPQLKVSLCRGATTAAPAACAIEAPFGMDGRNVVELCHSAKGTAPAMCAQKVPVSWKIPWNLVAQVCADAVSTTPGRCLMYHVQKSRVYRRVLDDSRIKSECRHAVAIPIALKFAKALYNCPKLQPICALLIVVNAVDQYGGDFIDSGSQVSGTHTVYVTAAFTDSYDESHKYDQDEQPTLHGRLYANMINGSAVFRNMFFTGAGVFTLTFYGNEGFAKEVVRITVHPDFAAEALQNRCLKLFTRFQCSTAFSKYDYQSSETQILLLPHGLQISAIACGHYWNHSMGGLVFSGYAAHNHVLYAIPRRIYELFTSVDIPRAGMSAWALLGLREGENGRTVIRRAYHQRSLQWHPDKWNALVATLPSVWQRRFRDANHIIRIEFVMQETLVAILRGIRNGSLYGTKVRAPHAMVMIFLFHNGSFRKKIRDIVHLTFEHSKNLALFVGAYKSVLAALRVHQE</sequence>
<evidence type="ECO:0000313" key="3">
    <source>
        <dbReference type="Proteomes" id="UP000054928"/>
    </source>
</evidence>
<evidence type="ECO:0000313" key="2">
    <source>
        <dbReference type="EMBL" id="CEG50457.1"/>
    </source>
</evidence>
<dbReference type="EMBL" id="CCYD01000116">
    <property type="protein sequence ID" value="CEG50457.1"/>
    <property type="molecule type" value="Genomic_DNA"/>
</dbReference>
<dbReference type="GO" id="GO:0005778">
    <property type="term" value="C:peroxisomal membrane"/>
    <property type="evidence" value="ECO:0007669"/>
    <property type="project" value="TreeGrafter"/>
</dbReference>
<proteinExistence type="predicted"/>
<dbReference type="AlphaFoldDB" id="A0A0P1B6Q5"/>
<dbReference type="PANTHER" id="PTHR15460:SF3">
    <property type="entry name" value="PEROXISOMAL MEMBRANE PROTEIN 4"/>
    <property type="match status" value="1"/>
</dbReference>
<name>A0A0P1B6Q5_PLAHL</name>
<protein>
    <submittedName>
        <fullName evidence="2">PXMP4, PMP24</fullName>
    </submittedName>
</protein>
<dbReference type="InterPro" id="IPR036869">
    <property type="entry name" value="J_dom_sf"/>
</dbReference>
<reference evidence="3" key="1">
    <citation type="submission" date="2014-09" db="EMBL/GenBank/DDBJ databases">
        <authorList>
            <person name="Sharma Rahul"/>
            <person name="Thines Marco"/>
        </authorList>
    </citation>
    <scope>NUCLEOTIDE SEQUENCE [LARGE SCALE GENOMIC DNA]</scope>
</reference>
<dbReference type="OrthoDB" id="552049at2759"/>
<dbReference type="GeneID" id="36395656"/>
<keyword evidence="1" id="KW-0732">Signal</keyword>